<evidence type="ECO:0000313" key="2">
    <source>
        <dbReference type="Proteomes" id="UP000237000"/>
    </source>
</evidence>
<dbReference type="OrthoDB" id="1900634at2759"/>
<name>A0A2P5FGU5_TREOI</name>
<keyword evidence="1" id="KW-0378">Hydrolase</keyword>
<dbReference type="Proteomes" id="UP000237000">
    <property type="component" value="Unassembled WGS sequence"/>
</dbReference>
<dbReference type="InParanoid" id="A0A2P5FGU5"/>
<dbReference type="GO" id="GO:0016787">
    <property type="term" value="F:hydrolase activity"/>
    <property type="evidence" value="ECO:0007669"/>
    <property type="project" value="UniProtKB-KW"/>
</dbReference>
<comment type="caution">
    <text evidence="1">The sequence shown here is derived from an EMBL/GenBank/DDBJ whole genome shotgun (WGS) entry which is preliminary data.</text>
</comment>
<evidence type="ECO:0000313" key="1">
    <source>
        <dbReference type="EMBL" id="PON97008.1"/>
    </source>
</evidence>
<proteinExistence type="predicted"/>
<dbReference type="EMBL" id="JXTC01000035">
    <property type="protein sequence ID" value="PON97008.1"/>
    <property type="molecule type" value="Genomic_DNA"/>
</dbReference>
<organism evidence="1 2">
    <name type="scientific">Trema orientale</name>
    <name type="common">Charcoal tree</name>
    <name type="synonym">Celtis orientalis</name>
    <dbReference type="NCBI Taxonomy" id="63057"/>
    <lineage>
        <taxon>Eukaryota</taxon>
        <taxon>Viridiplantae</taxon>
        <taxon>Streptophyta</taxon>
        <taxon>Embryophyta</taxon>
        <taxon>Tracheophyta</taxon>
        <taxon>Spermatophyta</taxon>
        <taxon>Magnoliopsida</taxon>
        <taxon>eudicotyledons</taxon>
        <taxon>Gunneridae</taxon>
        <taxon>Pentapetalae</taxon>
        <taxon>rosids</taxon>
        <taxon>fabids</taxon>
        <taxon>Rosales</taxon>
        <taxon>Cannabaceae</taxon>
        <taxon>Trema</taxon>
    </lineage>
</organism>
<sequence length="86" mass="9957">MLILWDDNRLRAIAIIGTKGVGKTRLCETIFNKEEENWRRVGSHLGFGCRCPEPHFSMKSKRETRESLAMKIAIAKWIFASLKYSN</sequence>
<dbReference type="AlphaFoldDB" id="A0A2P5FGU5"/>
<keyword evidence="2" id="KW-1185">Reference proteome</keyword>
<accession>A0A2P5FGU5</accession>
<gene>
    <name evidence="1" type="ORF">TorRG33x02_073870</name>
</gene>
<reference evidence="2" key="1">
    <citation type="submission" date="2016-06" db="EMBL/GenBank/DDBJ databases">
        <title>Parallel loss of symbiosis genes in relatives of nitrogen-fixing non-legume Parasponia.</title>
        <authorList>
            <person name="Van Velzen R."/>
            <person name="Holmer R."/>
            <person name="Bu F."/>
            <person name="Rutten L."/>
            <person name="Van Zeijl A."/>
            <person name="Liu W."/>
            <person name="Santuari L."/>
            <person name="Cao Q."/>
            <person name="Sharma T."/>
            <person name="Shen D."/>
            <person name="Roswanjaya Y."/>
            <person name="Wardhani T."/>
            <person name="Kalhor M.S."/>
            <person name="Jansen J."/>
            <person name="Van den Hoogen J."/>
            <person name="Gungor B."/>
            <person name="Hartog M."/>
            <person name="Hontelez J."/>
            <person name="Verver J."/>
            <person name="Yang W.-C."/>
            <person name="Schijlen E."/>
            <person name="Repin R."/>
            <person name="Schilthuizen M."/>
            <person name="Schranz E."/>
            <person name="Heidstra R."/>
            <person name="Miyata K."/>
            <person name="Fedorova E."/>
            <person name="Kohlen W."/>
            <person name="Bisseling T."/>
            <person name="Smit S."/>
            <person name="Geurts R."/>
        </authorList>
    </citation>
    <scope>NUCLEOTIDE SEQUENCE [LARGE SCALE GENOMIC DNA]</scope>
    <source>
        <strain evidence="2">cv. RG33-2</strain>
    </source>
</reference>
<protein>
    <submittedName>
        <fullName evidence="1">P-loop containing nucleoside triphosphate hydrolase</fullName>
    </submittedName>
</protein>